<feature type="region of interest" description="Disordered" evidence="1">
    <location>
        <begin position="1"/>
        <end position="20"/>
    </location>
</feature>
<gene>
    <name evidence="2" type="ORF">ACFOZ9_04860</name>
</gene>
<evidence type="ECO:0000313" key="3">
    <source>
        <dbReference type="Proteomes" id="UP001595998"/>
    </source>
</evidence>
<reference evidence="3" key="1">
    <citation type="journal article" date="2019" name="Int. J. Syst. Evol. Microbiol.">
        <title>The Global Catalogue of Microorganisms (GCM) 10K type strain sequencing project: providing services to taxonomists for standard genome sequencing and annotation.</title>
        <authorList>
            <consortium name="The Broad Institute Genomics Platform"/>
            <consortium name="The Broad Institute Genome Sequencing Center for Infectious Disease"/>
            <person name="Wu L."/>
            <person name="Ma J."/>
        </authorList>
    </citation>
    <scope>NUCLEOTIDE SEQUENCE [LARGE SCALE GENOMIC DNA]</scope>
    <source>
        <strain evidence="3">CCUG 56029</strain>
    </source>
</reference>
<dbReference type="SUPFAM" id="SSF52540">
    <property type="entry name" value="P-loop containing nucleoside triphosphate hydrolases"/>
    <property type="match status" value="1"/>
</dbReference>
<name>A0ABV8XKS5_9DEIO</name>
<dbReference type="SUPFAM" id="SSF48452">
    <property type="entry name" value="TPR-like"/>
    <property type="match status" value="1"/>
</dbReference>
<evidence type="ECO:0008006" key="4">
    <source>
        <dbReference type="Google" id="ProtNLM"/>
    </source>
</evidence>
<proteinExistence type="predicted"/>
<dbReference type="Proteomes" id="UP001595998">
    <property type="component" value="Unassembled WGS sequence"/>
</dbReference>
<dbReference type="Gene3D" id="1.25.40.10">
    <property type="entry name" value="Tetratricopeptide repeat domain"/>
    <property type="match status" value="1"/>
</dbReference>
<dbReference type="RefSeq" id="WP_380037016.1">
    <property type="nucleotide sequence ID" value="NZ_JBHSEH010000005.1"/>
</dbReference>
<dbReference type="InterPro" id="IPR027417">
    <property type="entry name" value="P-loop_NTPase"/>
</dbReference>
<organism evidence="2 3">
    <name type="scientific">Deinococcus navajonensis</name>
    <dbReference type="NCBI Taxonomy" id="309884"/>
    <lineage>
        <taxon>Bacteria</taxon>
        <taxon>Thermotogati</taxon>
        <taxon>Deinococcota</taxon>
        <taxon>Deinococci</taxon>
        <taxon>Deinococcales</taxon>
        <taxon>Deinococcaceae</taxon>
        <taxon>Deinococcus</taxon>
    </lineage>
</organism>
<accession>A0ABV8XKS5</accession>
<dbReference type="EMBL" id="JBHSEH010000005">
    <property type="protein sequence ID" value="MFC4425534.1"/>
    <property type="molecule type" value="Genomic_DNA"/>
</dbReference>
<keyword evidence="3" id="KW-1185">Reference proteome</keyword>
<comment type="caution">
    <text evidence="2">The sequence shown here is derived from an EMBL/GenBank/DDBJ whole genome shotgun (WGS) entry which is preliminary data.</text>
</comment>
<protein>
    <recommendedName>
        <fullName evidence="4">Tetratricopeptide repeat protein</fullName>
    </recommendedName>
</protein>
<sequence length="965" mass="101383">MDWKATLTDLRAHLPPERGPGPVRGSLRWLEAEMRARGANPASLRNIVYRNVGTAADKAALAGILEGLAREAGRPLAAGAPATASPPLPEELELLGRSKKRAYKQFLAGVRAGRAPRLIVTGKAGAGKTILLGQVERALMEWRLPVRRLSLTGEVGAALGLAPAGQSYAALGQAQADAARGLLPQTGVLLVRITDHLQFAGGPPRDAAGRSISAARWAQEHLLRGAPVGVAVLLAVEEPGGLDLAHPSAGELIELRPPTLAEARTYLMGRLGVTRSEADRLVAETGRHLDRLALLGTLGQDQRGPESAADLMADRDARALAEATAALQVMVPGGPLDDALLAAALGTPVSALPAHARALLRGDPGAGWLPSPALQAAWPQVSAAARAAALRHVAGADNVLDAGTRFAALAALADWTTLAGLVTRHPDDARHLPALWPAVRQSARGAEREILARAVVGHHAGRGEYCHPRLRDGLFTLLESERDVVRAWARVKLAESSLESGNIEAAQAQLAHGDVAALLASAALPDAWARAAQADALLVEAALARWQGDLDCATRRASDPRAIHGGPRALLWRGLIAKDAGRWPEALGALRAVPASSPLLSGRARYQEGDLLLRLGLPAAGLAALDDAIKRLGQAGAGDEEQARVLARSGTALRRLGDPRQGLERLGQALARLPAEWPHAGDAISRARLLSELAPAHLAMGQPEAALKVASQALALLAGADSRRAEAGYRQRRTLLRVALAYLSRGLGRPYQQPLGGAQADNADLAQARGLIDGLLGGKEHGSDRDHILRLDLYLSRALAEPHPGLAIDAAAQALSLARHPYEEAQARAVQAEALLRAAQPEAALGEINRAHALLRRVASGLPLDHGAAPEADPALQAQLLTLEARACITDGLQTLHWLRDALRPESLAPFRAGIWREVGLALEAAHPRARALIEGLHPGVALDVLRLPDALAQAELGREGQPDQ</sequence>
<evidence type="ECO:0000313" key="2">
    <source>
        <dbReference type="EMBL" id="MFC4425534.1"/>
    </source>
</evidence>
<dbReference type="InterPro" id="IPR011990">
    <property type="entry name" value="TPR-like_helical_dom_sf"/>
</dbReference>
<evidence type="ECO:0000256" key="1">
    <source>
        <dbReference type="SAM" id="MobiDB-lite"/>
    </source>
</evidence>